<dbReference type="PROSITE" id="PS00356">
    <property type="entry name" value="HTH_LACI_1"/>
    <property type="match status" value="1"/>
</dbReference>
<dbReference type="SUPFAM" id="SSF53822">
    <property type="entry name" value="Periplasmic binding protein-like I"/>
    <property type="match status" value="1"/>
</dbReference>
<keyword evidence="2" id="KW-0238">DNA-binding</keyword>
<dbReference type="SUPFAM" id="SSF47413">
    <property type="entry name" value="lambda repressor-like DNA-binding domains"/>
    <property type="match status" value="1"/>
</dbReference>
<protein>
    <submittedName>
        <fullName evidence="5">LacI family transcriptional regulator</fullName>
    </submittedName>
</protein>
<sequence>MVISADSGNNGAARRPAVTLQDVADRAGVSRSAASFALTNRGRVSEATRQRVKDAAAELGYRPNRAARNLRTQRTGVIGLCLPPGSTIREYYMDLAFGAVDAAREEGLLVAIISGEYPASTLLDFDGLLVLDPQLDDRMLKAAEKTGIPVVTGERPLQYSTAVRGTVHGNHEQTFPMLLDHLETQGAKIPALIAPVGSTDWASSARAAYFAWCEARGLEPRIYETSFPGTAEEVSALATELVDDRSIDAIISMTDGTVIEVLTAAMAAGREPGRDLLIAGAADSSILQYTEPQITSLDLRPRDFGAACVRLLRRVIHEEPTDPIVEVSPVNLVVRASTAKPLDRGDS</sequence>
<dbReference type="Gene3D" id="1.10.260.40">
    <property type="entry name" value="lambda repressor-like DNA-binding domains"/>
    <property type="match status" value="1"/>
</dbReference>
<evidence type="ECO:0000259" key="4">
    <source>
        <dbReference type="PROSITE" id="PS50932"/>
    </source>
</evidence>
<dbReference type="CDD" id="cd01392">
    <property type="entry name" value="HTH_LacI"/>
    <property type="match status" value="1"/>
</dbReference>
<dbReference type="AlphaFoldDB" id="A0A7J5B7P7"/>
<evidence type="ECO:0000313" key="5">
    <source>
        <dbReference type="EMBL" id="KAB1641150.1"/>
    </source>
</evidence>
<dbReference type="PANTHER" id="PTHR30146:SF153">
    <property type="entry name" value="LACTOSE OPERON REPRESSOR"/>
    <property type="match status" value="1"/>
</dbReference>
<dbReference type="InterPro" id="IPR028082">
    <property type="entry name" value="Peripla_BP_I"/>
</dbReference>
<keyword evidence="3" id="KW-0804">Transcription</keyword>
<dbReference type="GO" id="GO:0003700">
    <property type="term" value="F:DNA-binding transcription factor activity"/>
    <property type="evidence" value="ECO:0007669"/>
    <property type="project" value="TreeGrafter"/>
</dbReference>
<gene>
    <name evidence="5" type="ORF">F8O05_13020</name>
</gene>
<dbReference type="Gene3D" id="3.40.50.2300">
    <property type="match status" value="2"/>
</dbReference>
<dbReference type="RefSeq" id="WP_158053187.1">
    <property type="nucleotide sequence ID" value="NZ_WBKB01000010.1"/>
</dbReference>
<dbReference type="SMART" id="SM00354">
    <property type="entry name" value="HTH_LACI"/>
    <property type="match status" value="1"/>
</dbReference>
<dbReference type="GO" id="GO:0000976">
    <property type="term" value="F:transcription cis-regulatory region binding"/>
    <property type="evidence" value="ECO:0007669"/>
    <property type="project" value="TreeGrafter"/>
</dbReference>
<keyword evidence="6" id="KW-1185">Reference proteome</keyword>
<dbReference type="Proteomes" id="UP000433493">
    <property type="component" value="Unassembled WGS sequence"/>
</dbReference>
<evidence type="ECO:0000256" key="3">
    <source>
        <dbReference type="ARBA" id="ARBA00023163"/>
    </source>
</evidence>
<organism evidence="5 6">
    <name type="scientific">Gulosibacter chungangensis</name>
    <dbReference type="NCBI Taxonomy" id="979746"/>
    <lineage>
        <taxon>Bacteria</taxon>
        <taxon>Bacillati</taxon>
        <taxon>Actinomycetota</taxon>
        <taxon>Actinomycetes</taxon>
        <taxon>Micrococcales</taxon>
        <taxon>Microbacteriaceae</taxon>
        <taxon>Gulosibacter</taxon>
    </lineage>
</organism>
<evidence type="ECO:0000256" key="1">
    <source>
        <dbReference type="ARBA" id="ARBA00023015"/>
    </source>
</evidence>
<proteinExistence type="predicted"/>
<accession>A0A7J5B7P7</accession>
<evidence type="ECO:0000256" key="2">
    <source>
        <dbReference type="ARBA" id="ARBA00023125"/>
    </source>
</evidence>
<comment type="caution">
    <text evidence="5">The sequence shown here is derived from an EMBL/GenBank/DDBJ whole genome shotgun (WGS) entry which is preliminary data.</text>
</comment>
<dbReference type="Pfam" id="PF00356">
    <property type="entry name" value="LacI"/>
    <property type="match status" value="1"/>
</dbReference>
<dbReference type="InterPro" id="IPR010982">
    <property type="entry name" value="Lambda_DNA-bd_dom_sf"/>
</dbReference>
<reference evidence="5 6" key="1">
    <citation type="submission" date="2019-09" db="EMBL/GenBank/DDBJ databases">
        <title>Phylogeny of genus Pseudoclavibacter and closely related genus.</title>
        <authorList>
            <person name="Li Y."/>
        </authorList>
    </citation>
    <scope>NUCLEOTIDE SEQUENCE [LARGE SCALE GENOMIC DNA]</scope>
    <source>
        <strain evidence="5 6">KCTC 13959</strain>
    </source>
</reference>
<dbReference type="PROSITE" id="PS50932">
    <property type="entry name" value="HTH_LACI_2"/>
    <property type="match status" value="1"/>
</dbReference>
<feature type="domain" description="HTH lacI-type" evidence="4">
    <location>
        <begin position="18"/>
        <end position="72"/>
    </location>
</feature>
<dbReference type="EMBL" id="WBKB01000010">
    <property type="protein sequence ID" value="KAB1641150.1"/>
    <property type="molecule type" value="Genomic_DNA"/>
</dbReference>
<dbReference type="InterPro" id="IPR046335">
    <property type="entry name" value="LacI/GalR-like_sensor"/>
</dbReference>
<evidence type="ECO:0000313" key="6">
    <source>
        <dbReference type="Proteomes" id="UP000433493"/>
    </source>
</evidence>
<dbReference type="InterPro" id="IPR000843">
    <property type="entry name" value="HTH_LacI"/>
</dbReference>
<name>A0A7J5B7P7_9MICO</name>
<dbReference type="Pfam" id="PF13377">
    <property type="entry name" value="Peripla_BP_3"/>
    <property type="match status" value="1"/>
</dbReference>
<dbReference type="PANTHER" id="PTHR30146">
    <property type="entry name" value="LACI-RELATED TRANSCRIPTIONAL REPRESSOR"/>
    <property type="match status" value="1"/>
</dbReference>
<keyword evidence="1" id="KW-0805">Transcription regulation</keyword>
<dbReference type="OrthoDB" id="252678at2"/>